<dbReference type="Gene3D" id="1.10.1060.10">
    <property type="entry name" value="Alpha-helical ferredoxin"/>
    <property type="match status" value="1"/>
</dbReference>
<proteinExistence type="predicted"/>
<accession>A0A9D1UEI7</accession>
<dbReference type="EC" id="1.4.1.13" evidence="3"/>
<dbReference type="InterPro" id="IPR009051">
    <property type="entry name" value="Helical_ferredxn"/>
</dbReference>
<dbReference type="PRINTS" id="PR00368">
    <property type="entry name" value="FADPNR"/>
</dbReference>
<dbReference type="Gene3D" id="3.50.50.60">
    <property type="entry name" value="FAD/NAD(P)-binding domain"/>
    <property type="match status" value="2"/>
</dbReference>
<evidence type="ECO:0000259" key="2">
    <source>
        <dbReference type="Pfam" id="PF14691"/>
    </source>
</evidence>
<sequence length="460" mass="49458">MDINKRHPMPCRDPLVRNKDFKEVATGYDAETAIEEAKRCLHCKHRPCVSGCPVNIAIPDFIALVAEGKFEEAYQVIAKTSALPAVCGRVCPQEKQCESKCVRGIKGESVGIGRLERFVADYHNANTPLKKADIPKNGKRVAIVGSGPSSLTCAGDLAKMGYAVTIFEALHIAGGVLVYGIPEFRLPKAIVQREVDGLKDMGVDVETNVVIGRSISIDDMLQKYDAVFVGSGAGLPRFMGIEGENLKGVYSANEFLTRINLMKAYKEDSRTPVQHGRRVAVVGGGNVAMDAARCAKRLGAQEVCIIYRRSMEELPARAEEVENAIEEQIEFKTLMNPTRILGNENGNVTGIECVNMELGEPDESGRRRPVAIKGSEHIIDVDSVIIAIGTSPNPLIKSTTAGLEVDKRGCIVADENGRTSREGVFAGGDTVTGAATVIKAMGAGKAAAKAIDEYIKSKAN</sequence>
<evidence type="ECO:0000259" key="1">
    <source>
        <dbReference type="Pfam" id="PF07992"/>
    </source>
</evidence>
<dbReference type="EMBL" id="DXGE01000001">
    <property type="protein sequence ID" value="HIW84899.1"/>
    <property type="molecule type" value="Genomic_DNA"/>
</dbReference>
<organism evidence="3 4">
    <name type="scientific">Candidatus Eubacterium faecipullorum</name>
    <dbReference type="NCBI Taxonomy" id="2838571"/>
    <lineage>
        <taxon>Bacteria</taxon>
        <taxon>Bacillati</taxon>
        <taxon>Bacillota</taxon>
        <taxon>Clostridia</taxon>
        <taxon>Eubacteriales</taxon>
        <taxon>Eubacteriaceae</taxon>
        <taxon>Eubacterium</taxon>
    </lineage>
</organism>
<evidence type="ECO:0000313" key="4">
    <source>
        <dbReference type="Proteomes" id="UP000824205"/>
    </source>
</evidence>
<dbReference type="SUPFAM" id="SSF51971">
    <property type="entry name" value="Nucleotide-binding domain"/>
    <property type="match status" value="2"/>
</dbReference>
<gene>
    <name evidence="3" type="primary">gltA</name>
    <name evidence="3" type="ORF">IAA48_00220</name>
</gene>
<comment type="caution">
    <text evidence="3">The sequence shown here is derived from an EMBL/GenBank/DDBJ whole genome shotgun (WGS) entry which is preliminary data.</text>
</comment>
<dbReference type="InterPro" id="IPR006004">
    <property type="entry name" value="SudA-like"/>
</dbReference>
<reference evidence="3" key="1">
    <citation type="journal article" date="2021" name="PeerJ">
        <title>Extensive microbial diversity within the chicken gut microbiome revealed by metagenomics and culture.</title>
        <authorList>
            <person name="Gilroy R."/>
            <person name="Ravi A."/>
            <person name="Getino M."/>
            <person name="Pursley I."/>
            <person name="Horton D.L."/>
            <person name="Alikhan N.F."/>
            <person name="Baker D."/>
            <person name="Gharbi K."/>
            <person name="Hall N."/>
            <person name="Watson M."/>
            <person name="Adriaenssens E.M."/>
            <person name="Foster-Nyarko E."/>
            <person name="Jarju S."/>
            <person name="Secka A."/>
            <person name="Antonio M."/>
            <person name="Oren A."/>
            <person name="Chaudhuri R.R."/>
            <person name="La Ragione R."/>
            <person name="Hildebrand F."/>
            <person name="Pallen M.J."/>
        </authorList>
    </citation>
    <scope>NUCLEOTIDE SEQUENCE</scope>
    <source>
        <strain evidence="3">421</strain>
    </source>
</reference>
<dbReference type="InterPro" id="IPR036188">
    <property type="entry name" value="FAD/NAD-bd_sf"/>
</dbReference>
<dbReference type="Pfam" id="PF07992">
    <property type="entry name" value="Pyr_redox_2"/>
    <property type="match status" value="1"/>
</dbReference>
<reference evidence="3" key="2">
    <citation type="submission" date="2021-04" db="EMBL/GenBank/DDBJ databases">
        <authorList>
            <person name="Gilroy R."/>
        </authorList>
    </citation>
    <scope>NUCLEOTIDE SEQUENCE</scope>
    <source>
        <strain evidence="3">421</strain>
    </source>
</reference>
<feature type="domain" description="FAD/NAD(P)-binding" evidence="1">
    <location>
        <begin position="220"/>
        <end position="444"/>
    </location>
</feature>
<dbReference type="PANTHER" id="PTHR42783">
    <property type="entry name" value="GLUTAMATE SYNTHASE [NADPH] SMALL CHAIN"/>
    <property type="match status" value="1"/>
</dbReference>
<dbReference type="Proteomes" id="UP000824205">
    <property type="component" value="Unassembled WGS sequence"/>
</dbReference>
<dbReference type="NCBIfam" id="TIGR01316">
    <property type="entry name" value="gltA"/>
    <property type="match status" value="1"/>
</dbReference>
<dbReference type="Pfam" id="PF14691">
    <property type="entry name" value="Fer4_20"/>
    <property type="match status" value="1"/>
</dbReference>
<dbReference type="InterPro" id="IPR028261">
    <property type="entry name" value="DPD_II"/>
</dbReference>
<feature type="domain" description="Dihydroprymidine dehydrogenase" evidence="2">
    <location>
        <begin position="17"/>
        <end position="126"/>
    </location>
</feature>
<keyword evidence="3" id="KW-0560">Oxidoreductase</keyword>
<dbReference type="PANTHER" id="PTHR42783:SF3">
    <property type="entry name" value="GLUTAMATE SYNTHASE [NADPH] SMALL CHAIN-RELATED"/>
    <property type="match status" value="1"/>
</dbReference>
<dbReference type="GO" id="GO:0051536">
    <property type="term" value="F:iron-sulfur cluster binding"/>
    <property type="evidence" value="ECO:0007669"/>
    <property type="project" value="InterPro"/>
</dbReference>
<protein>
    <submittedName>
        <fullName evidence="3">NADPH-dependent glutamate synthase</fullName>
        <ecNumber evidence="3">1.4.1.13</ecNumber>
    </submittedName>
</protein>
<dbReference type="PRINTS" id="PR00469">
    <property type="entry name" value="PNDRDTASEII"/>
</dbReference>
<dbReference type="GO" id="GO:0004355">
    <property type="term" value="F:glutamate synthase (NADPH) activity"/>
    <property type="evidence" value="ECO:0007669"/>
    <property type="project" value="UniProtKB-EC"/>
</dbReference>
<dbReference type="SUPFAM" id="SSF46548">
    <property type="entry name" value="alpha-helical ferredoxin"/>
    <property type="match status" value="1"/>
</dbReference>
<dbReference type="AlphaFoldDB" id="A0A9D1UEI7"/>
<name>A0A9D1UEI7_9FIRM</name>
<dbReference type="InterPro" id="IPR023753">
    <property type="entry name" value="FAD/NAD-binding_dom"/>
</dbReference>
<evidence type="ECO:0000313" key="3">
    <source>
        <dbReference type="EMBL" id="HIW84899.1"/>
    </source>
</evidence>
<dbReference type="Pfam" id="PF13450">
    <property type="entry name" value="NAD_binding_8"/>
    <property type="match status" value="1"/>
</dbReference>